<gene>
    <name evidence="1" type="ORF">Tco_0843563</name>
</gene>
<keyword evidence="2" id="KW-1185">Reference proteome</keyword>
<organism evidence="1 2">
    <name type="scientific">Tanacetum coccineum</name>
    <dbReference type="NCBI Taxonomy" id="301880"/>
    <lineage>
        <taxon>Eukaryota</taxon>
        <taxon>Viridiplantae</taxon>
        <taxon>Streptophyta</taxon>
        <taxon>Embryophyta</taxon>
        <taxon>Tracheophyta</taxon>
        <taxon>Spermatophyta</taxon>
        <taxon>Magnoliopsida</taxon>
        <taxon>eudicotyledons</taxon>
        <taxon>Gunneridae</taxon>
        <taxon>Pentapetalae</taxon>
        <taxon>asterids</taxon>
        <taxon>campanulids</taxon>
        <taxon>Asterales</taxon>
        <taxon>Asteraceae</taxon>
        <taxon>Asteroideae</taxon>
        <taxon>Anthemideae</taxon>
        <taxon>Anthemidinae</taxon>
        <taxon>Tanacetum</taxon>
    </lineage>
</organism>
<reference evidence="1" key="1">
    <citation type="journal article" date="2022" name="Int. J. Mol. Sci.">
        <title>Draft Genome of Tanacetum Coccineum: Genomic Comparison of Closely Related Tanacetum-Family Plants.</title>
        <authorList>
            <person name="Yamashiro T."/>
            <person name="Shiraishi A."/>
            <person name="Nakayama K."/>
            <person name="Satake H."/>
        </authorList>
    </citation>
    <scope>NUCLEOTIDE SEQUENCE</scope>
</reference>
<dbReference type="Proteomes" id="UP001151760">
    <property type="component" value="Unassembled WGS sequence"/>
</dbReference>
<reference evidence="1" key="2">
    <citation type="submission" date="2022-01" db="EMBL/GenBank/DDBJ databases">
        <authorList>
            <person name="Yamashiro T."/>
            <person name="Shiraishi A."/>
            <person name="Satake H."/>
            <person name="Nakayama K."/>
        </authorList>
    </citation>
    <scope>NUCLEOTIDE SEQUENCE</scope>
</reference>
<sequence>MHHRLSLLVDDKDSLLVVVVEHSTDIAKSRCRILQITVENGGDQGGDQGGLIVVLSSGLITVEKKVKHRLVLSGRKEQRME</sequence>
<accession>A0ABQ5B3A5</accession>
<name>A0ABQ5B3A5_9ASTR</name>
<evidence type="ECO:0000313" key="1">
    <source>
        <dbReference type="EMBL" id="GJT09101.1"/>
    </source>
</evidence>
<evidence type="ECO:0000313" key="2">
    <source>
        <dbReference type="Proteomes" id="UP001151760"/>
    </source>
</evidence>
<protein>
    <submittedName>
        <fullName evidence="1">Uncharacterized protein</fullName>
    </submittedName>
</protein>
<dbReference type="EMBL" id="BQNB010012882">
    <property type="protein sequence ID" value="GJT09101.1"/>
    <property type="molecule type" value="Genomic_DNA"/>
</dbReference>
<proteinExistence type="predicted"/>
<comment type="caution">
    <text evidence="1">The sequence shown here is derived from an EMBL/GenBank/DDBJ whole genome shotgun (WGS) entry which is preliminary data.</text>
</comment>